<dbReference type="SUPFAM" id="SSF46565">
    <property type="entry name" value="Chaperone J-domain"/>
    <property type="match status" value="1"/>
</dbReference>
<dbReference type="PRINTS" id="PR00625">
    <property type="entry name" value="JDOMAIN"/>
</dbReference>
<dbReference type="PANTHER" id="PTHR45090">
    <property type="entry name" value="CHAPERONE PROTEIN DNAJ 20 CHLOROPLASTIC"/>
    <property type="match status" value="1"/>
</dbReference>
<dbReference type="InterPro" id="IPR018253">
    <property type="entry name" value="DnaJ_domain_CS"/>
</dbReference>
<evidence type="ECO:0000313" key="3">
    <source>
        <dbReference type="EMBL" id="KAJ8541947.1"/>
    </source>
</evidence>
<dbReference type="PANTHER" id="PTHR45090:SF4">
    <property type="entry name" value="J DOMAIN-CONTAINING PROTEIN"/>
    <property type="match status" value="1"/>
</dbReference>
<dbReference type="CDD" id="cd06257">
    <property type="entry name" value="DnaJ"/>
    <property type="match status" value="1"/>
</dbReference>
<keyword evidence="4" id="KW-1185">Reference proteome</keyword>
<sequence length="202" mass="24058">MWCNSHGLIIMPRSDLRFPLFPTHPHSISPYPHIYFPKYPSNHQILRTKFTSLKPKSNLNDVVSYTDPNNTTFYELLGIPETGSLLEIKQAYKQLARKYHPDVSPPDRVEEYTERFIRVQEAYETLSDPRMRAMYDRDMAKGIHFAFIARRRYQNDESMEEKGEWKNRWQSQLSELKRKSMHKDNGMSWGARMRRQRNKASS</sequence>
<dbReference type="SMART" id="SM00271">
    <property type="entry name" value="DnaJ"/>
    <property type="match status" value="1"/>
</dbReference>
<dbReference type="FunFam" id="1.10.287.110:FF:000145">
    <property type="entry name" value="Chaperone protein dnaJ 20, chloroplastic"/>
    <property type="match status" value="1"/>
</dbReference>
<feature type="region of interest" description="Disordered" evidence="1">
    <location>
        <begin position="179"/>
        <end position="202"/>
    </location>
</feature>
<dbReference type="AlphaFoldDB" id="A0A9Q1LTI3"/>
<name>A0A9Q1LTI3_9SOLA</name>
<dbReference type="InterPro" id="IPR001623">
    <property type="entry name" value="DnaJ_domain"/>
</dbReference>
<dbReference type="InterPro" id="IPR036869">
    <property type="entry name" value="J_dom_sf"/>
</dbReference>
<feature type="compositionally biased region" description="Basic residues" evidence="1">
    <location>
        <begin position="192"/>
        <end position="202"/>
    </location>
</feature>
<dbReference type="Proteomes" id="UP001152561">
    <property type="component" value="Unassembled WGS sequence"/>
</dbReference>
<gene>
    <name evidence="3" type="ORF">K7X08_016813</name>
</gene>
<accession>A0A9Q1LTI3</accession>
<organism evidence="3 4">
    <name type="scientific">Anisodus acutangulus</name>
    <dbReference type="NCBI Taxonomy" id="402998"/>
    <lineage>
        <taxon>Eukaryota</taxon>
        <taxon>Viridiplantae</taxon>
        <taxon>Streptophyta</taxon>
        <taxon>Embryophyta</taxon>
        <taxon>Tracheophyta</taxon>
        <taxon>Spermatophyta</taxon>
        <taxon>Magnoliopsida</taxon>
        <taxon>eudicotyledons</taxon>
        <taxon>Gunneridae</taxon>
        <taxon>Pentapetalae</taxon>
        <taxon>asterids</taxon>
        <taxon>lamiids</taxon>
        <taxon>Solanales</taxon>
        <taxon>Solanaceae</taxon>
        <taxon>Solanoideae</taxon>
        <taxon>Hyoscyameae</taxon>
        <taxon>Anisodus</taxon>
    </lineage>
</organism>
<evidence type="ECO:0000259" key="2">
    <source>
        <dbReference type="PROSITE" id="PS50076"/>
    </source>
</evidence>
<dbReference type="EMBL" id="JAJAGQ010000015">
    <property type="protein sequence ID" value="KAJ8541947.1"/>
    <property type="molecule type" value="Genomic_DNA"/>
</dbReference>
<protein>
    <recommendedName>
        <fullName evidence="2">J domain-containing protein</fullName>
    </recommendedName>
</protein>
<dbReference type="Pfam" id="PF00226">
    <property type="entry name" value="DnaJ"/>
    <property type="match status" value="1"/>
</dbReference>
<feature type="domain" description="J" evidence="2">
    <location>
        <begin position="72"/>
        <end position="139"/>
    </location>
</feature>
<dbReference type="PROSITE" id="PS50076">
    <property type="entry name" value="DNAJ_2"/>
    <property type="match status" value="1"/>
</dbReference>
<dbReference type="InterPro" id="IPR053232">
    <property type="entry name" value="DnaJ_C/III_chloroplastic"/>
</dbReference>
<dbReference type="OrthoDB" id="445556at2759"/>
<evidence type="ECO:0000256" key="1">
    <source>
        <dbReference type="SAM" id="MobiDB-lite"/>
    </source>
</evidence>
<evidence type="ECO:0000313" key="4">
    <source>
        <dbReference type="Proteomes" id="UP001152561"/>
    </source>
</evidence>
<reference evidence="4" key="1">
    <citation type="journal article" date="2023" name="Proc. Natl. Acad. Sci. U.S.A.">
        <title>Genomic and structural basis for evolution of tropane alkaloid biosynthesis.</title>
        <authorList>
            <person name="Wanga Y.-J."/>
            <person name="Taina T."/>
            <person name="Yua J.-Y."/>
            <person name="Lia J."/>
            <person name="Xua B."/>
            <person name="Chenc J."/>
            <person name="D'Auriad J.C."/>
            <person name="Huanga J.-P."/>
            <person name="Huanga S.-X."/>
        </authorList>
    </citation>
    <scope>NUCLEOTIDE SEQUENCE [LARGE SCALE GENOMIC DNA]</scope>
    <source>
        <strain evidence="4">cv. KIB-2019</strain>
    </source>
</reference>
<proteinExistence type="predicted"/>
<comment type="caution">
    <text evidence="3">The sequence shown here is derived from an EMBL/GenBank/DDBJ whole genome shotgun (WGS) entry which is preliminary data.</text>
</comment>
<dbReference type="PROSITE" id="PS00636">
    <property type="entry name" value="DNAJ_1"/>
    <property type="match status" value="1"/>
</dbReference>
<dbReference type="GO" id="GO:0009507">
    <property type="term" value="C:chloroplast"/>
    <property type="evidence" value="ECO:0007669"/>
    <property type="project" value="TreeGrafter"/>
</dbReference>
<dbReference type="Gene3D" id="1.10.287.110">
    <property type="entry name" value="DnaJ domain"/>
    <property type="match status" value="1"/>
</dbReference>